<dbReference type="EMBL" id="JAJFAZ020000002">
    <property type="protein sequence ID" value="KAI5341689.1"/>
    <property type="molecule type" value="Genomic_DNA"/>
</dbReference>
<evidence type="ECO:0000313" key="2">
    <source>
        <dbReference type="Proteomes" id="UP001054821"/>
    </source>
</evidence>
<organism evidence="1 2">
    <name type="scientific">Prunus dulcis</name>
    <name type="common">Almond</name>
    <name type="synonym">Amygdalus dulcis</name>
    <dbReference type="NCBI Taxonomy" id="3755"/>
    <lineage>
        <taxon>Eukaryota</taxon>
        <taxon>Viridiplantae</taxon>
        <taxon>Streptophyta</taxon>
        <taxon>Embryophyta</taxon>
        <taxon>Tracheophyta</taxon>
        <taxon>Spermatophyta</taxon>
        <taxon>Magnoliopsida</taxon>
        <taxon>eudicotyledons</taxon>
        <taxon>Gunneridae</taxon>
        <taxon>Pentapetalae</taxon>
        <taxon>rosids</taxon>
        <taxon>fabids</taxon>
        <taxon>Rosales</taxon>
        <taxon>Rosaceae</taxon>
        <taxon>Amygdaloideae</taxon>
        <taxon>Amygdaleae</taxon>
        <taxon>Prunus</taxon>
    </lineage>
</organism>
<accession>A0AAD4WFF9</accession>
<sequence length="92" mass="10263">MLFHKTQDNMTSRFDFFKRFFTKPPTPRIGLETLRNGYSNLDAIVDTSKTIYTVGKLGSLGAATAALQCFEHEIDVANKGPPSHFQGCHEVV</sequence>
<dbReference type="AlphaFoldDB" id="A0AAD4WFF9"/>
<reference evidence="1 2" key="1">
    <citation type="journal article" date="2022" name="G3 (Bethesda)">
        <title>Whole-genome sequence and methylome profiling of the almond [Prunus dulcis (Mill.) D.A. Webb] cultivar 'Nonpareil'.</title>
        <authorList>
            <person name="D'Amico-Willman K.M."/>
            <person name="Ouma W.Z."/>
            <person name="Meulia T."/>
            <person name="Sideli G.M."/>
            <person name="Gradziel T.M."/>
            <person name="Fresnedo-Ramirez J."/>
        </authorList>
    </citation>
    <scope>NUCLEOTIDE SEQUENCE [LARGE SCALE GENOMIC DNA]</scope>
    <source>
        <strain evidence="1">Clone GOH B32 T37-40</strain>
    </source>
</reference>
<protein>
    <submittedName>
        <fullName evidence="1">Uncharacterized protein</fullName>
    </submittedName>
</protein>
<keyword evidence="2" id="KW-1185">Reference proteome</keyword>
<evidence type="ECO:0000313" key="1">
    <source>
        <dbReference type="EMBL" id="KAI5341689.1"/>
    </source>
</evidence>
<comment type="caution">
    <text evidence="1">The sequence shown here is derived from an EMBL/GenBank/DDBJ whole genome shotgun (WGS) entry which is preliminary data.</text>
</comment>
<name>A0AAD4WFF9_PRUDU</name>
<proteinExistence type="predicted"/>
<gene>
    <name evidence="1" type="ORF">L3X38_009564</name>
</gene>
<dbReference type="Proteomes" id="UP001054821">
    <property type="component" value="Chromosome 2"/>
</dbReference>